<evidence type="ECO:0008006" key="3">
    <source>
        <dbReference type="Google" id="ProtNLM"/>
    </source>
</evidence>
<dbReference type="AlphaFoldDB" id="A0A7W2YIG3"/>
<dbReference type="SUPFAM" id="SSF56645">
    <property type="entry name" value="Acyl-CoA dehydrogenase NM domain-like"/>
    <property type="match status" value="1"/>
</dbReference>
<name>A0A7W2YIG3_9GAMM</name>
<dbReference type="Gene3D" id="1.10.540.10">
    <property type="entry name" value="Acyl-CoA dehydrogenase/oxidase, N-terminal domain"/>
    <property type="match status" value="1"/>
</dbReference>
<gene>
    <name evidence="1" type="ORF">H2508_04995</name>
</gene>
<accession>A0A7W2YIG3</accession>
<sequence length="326" mass="36397">MKAFTLEEYQQFHLNPDRLQSCYQNKWFKLFVPKSYGGLELSMAEGCQRLLEVAEIQGGLGWTVNLGAGANWFSASFADQVAQELFSAEDAVIAGSGASSGQWRELDDAVEISGEWGKCTGAHHATLFSLNATHSGKGLKSFVVPRAKVQLSEDKWPIMGMRNSSSFGIHLEAVKVPKSYGFEINRIKNNDHYGVFHIPFQSFARLSMSASYLGCVKCVLRLCLQGLEKPEAVSLIDKELLPLVETCEQRLYSLASDVEAKSVKGLYLEQHEQHLRSVLGEQNLQVFQSIQTLFLAGGLAFIEEDKLIHWAYRDLLTAVQHFMVKP</sequence>
<reference evidence="1 2" key="1">
    <citation type="submission" date="2020-07" db="EMBL/GenBank/DDBJ databases">
        <title>Halieaceae bacterium, F7430, whole genome shotgun sequencing project.</title>
        <authorList>
            <person name="Jiang S."/>
            <person name="Liu Z.W."/>
            <person name="Du Z.J."/>
        </authorList>
    </citation>
    <scope>NUCLEOTIDE SEQUENCE [LARGE SCALE GENOMIC DNA]</scope>
    <source>
        <strain evidence="1 2">F7430</strain>
    </source>
</reference>
<dbReference type="Gene3D" id="2.40.110.10">
    <property type="entry name" value="Butyryl-CoA Dehydrogenase, subunit A, domain 2"/>
    <property type="match status" value="1"/>
</dbReference>
<dbReference type="RefSeq" id="WP_182169477.1">
    <property type="nucleotide sequence ID" value="NZ_JACFXU010000013.1"/>
</dbReference>
<proteinExistence type="predicted"/>
<protein>
    <recommendedName>
        <fullName evidence="3">Acyl-CoA dehydrogenase</fullName>
    </recommendedName>
</protein>
<organism evidence="1 2">
    <name type="scientific">Sediminihaliea albiluteola</name>
    <dbReference type="NCBI Taxonomy" id="2758564"/>
    <lineage>
        <taxon>Bacteria</taxon>
        <taxon>Pseudomonadati</taxon>
        <taxon>Pseudomonadota</taxon>
        <taxon>Gammaproteobacteria</taxon>
        <taxon>Cellvibrionales</taxon>
        <taxon>Halieaceae</taxon>
        <taxon>Sediminihaliea</taxon>
    </lineage>
</organism>
<dbReference type="GO" id="GO:0050660">
    <property type="term" value="F:flavin adenine dinucleotide binding"/>
    <property type="evidence" value="ECO:0007669"/>
    <property type="project" value="InterPro"/>
</dbReference>
<dbReference type="InterPro" id="IPR009100">
    <property type="entry name" value="AcylCoA_DH/oxidase_NM_dom_sf"/>
</dbReference>
<dbReference type="GO" id="GO:0016627">
    <property type="term" value="F:oxidoreductase activity, acting on the CH-CH group of donors"/>
    <property type="evidence" value="ECO:0007669"/>
    <property type="project" value="InterPro"/>
</dbReference>
<dbReference type="InterPro" id="IPR037069">
    <property type="entry name" value="AcylCoA_DH/ox_N_sf"/>
</dbReference>
<evidence type="ECO:0000313" key="1">
    <source>
        <dbReference type="EMBL" id="MBA6412461.1"/>
    </source>
</evidence>
<evidence type="ECO:0000313" key="2">
    <source>
        <dbReference type="Proteomes" id="UP000539350"/>
    </source>
</evidence>
<comment type="caution">
    <text evidence="1">The sequence shown here is derived from an EMBL/GenBank/DDBJ whole genome shotgun (WGS) entry which is preliminary data.</text>
</comment>
<dbReference type="Proteomes" id="UP000539350">
    <property type="component" value="Unassembled WGS sequence"/>
</dbReference>
<keyword evidence="2" id="KW-1185">Reference proteome</keyword>
<dbReference type="InterPro" id="IPR046373">
    <property type="entry name" value="Acyl-CoA_Oxase/DH_mid-dom_sf"/>
</dbReference>
<dbReference type="EMBL" id="JACFXU010000013">
    <property type="protein sequence ID" value="MBA6412461.1"/>
    <property type="molecule type" value="Genomic_DNA"/>
</dbReference>